<accession>A0A6H0XK08</accession>
<dbReference type="InterPro" id="IPR037185">
    <property type="entry name" value="EmrE-like"/>
</dbReference>
<dbReference type="GO" id="GO:0000329">
    <property type="term" value="C:fungal-type vacuole membrane"/>
    <property type="evidence" value="ECO:0007669"/>
    <property type="project" value="TreeGrafter"/>
</dbReference>
<evidence type="ECO:0000313" key="10">
    <source>
        <dbReference type="Proteomes" id="UP000503462"/>
    </source>
</evidence>
<comment type="subcellular location">
    <subcellularLocation>
        <location evidence="1">Membrane</location>
        <topology evidence="1">Multi-pass membrane protein</topology>
    </subcellularLocation>
</comment>
<keyword evidence="4 6" id="KW-0472">Membrane</keyword>
<keyword evidence="2 6" id="KW-0812">Transmembrane</keyword>
<feature type="transmembrane region" description="Helical" evidence="6">
    <location>
        <begin position="252"/>
        <end position="272"/>
    </location>
</feature>
<evidence type="ECO:0000256" key="5">
    <source>
        <dbReference type="SAM" id="MobiDB-lite"/>
    </source>
</evidence>
<dbReference type="Pfam" id="PF13127">
    <property type="entry name" value="DUF3955"/>
    <property type="match status" value="1"/>
</dbReference>
<evidence type="ECO:0000256" key="1">
    <source>
        <dbReference type="ARBA" id="ARBA00004141"/>
    </source>
</evidence>
<evidence type="ECO:0000256" key="4">
    <source>
        <dbReference type="ARBA" id="ARBA00023136"/>
    </source>
</evidence>
<evidence type="ECO:0000256" key="2">
    <source>
        <dbReference type="ARBA" id="ARBA00022692"/>
    </source>
</evidence>
<dbReference type="Gene3D" id="1.10.3730.20">
    <property type="match status" value="1"/>
</dbReference>
<keyword evidence="10" id="KW-1185">Reference proteome</keyword>
<dbReference type="PANTHER" id="PTHR23051:SF0">
    <property type="entry name" value="SOLUTE CARRIER FAMILY 35 MEMBER F5"/>
    <property type="match status" value="1"/>
</dbReference>
<feature type="transmembrane region" description="Helical" evidence="6">
    <location>
        <begin position="292"/>
        <end position="312"/>
    </location>
</feature>
<evidence type="ECO:0000313" key="9">
    <source>
        <dbReference type="EMBL" id="QIW94970.1"/>
    </source>
</evidence>
<gene>
    <name evidence="9" type="ORF">AMS68_000488</name>
</gene>
<keyword evidence="3 6" id="KW-1133">Transmembrane helix</keyword>
<dbReference type="InterPro" id="IPR000620">
    <property type="entry name" value="EamA_dom"/>
</dbReference>
<evidence type="ECO:0000256" key="3">
    <source>
        <dbReference type="ARBA" id="ARBA00022989"/>
    </source>
</evidence>
<dbReference type="AlphaFoldDB" id="A0A6H0XK08"/>
<evidence type="ECO:0000256" key="6">
    <source>
        <dbReference type="SAM" id="Phobius"/>
    </source>
</evidence>
<feature type="transmembrane region" description="Helical" evidence="6">
    <location>
        <begin position="194"/>
        <end position="212"/>
    </location>
</feature>
<proteinExistence type="predicted"/>
<dbReference type="PANTHER" id="PTHR23051">
    <property type="entry name" value="SOLUTE CARRIER FAMILY 35, MEMBER F5"/>
    <property type="match status" value="1"/>
</dbReference>
<dbReference type="EMBL" id="CP051139">
    <property type="protein sequence ID" value="QIW94970.1"/>
    <property type="molecule type" value="Genomic_DNA"/>
</dbReference>
<feature type="domain" description="DUF3955" evidence="8">
    <location>
        <begin position="61"/>
        <end position="113"/>
    </location>
</feature>
<evidence type="ECO:0000259" key="7">
    <source>
        <dbReference type="Pfam" id="PF00892"/>
    </source>
</evidence>
<feature type="transmembrane region" description="Helical" evidence="6">
    <location>
        <begin position="61"/>
        <end position="81"/>
    </location>
</feature>
<dbReference type="OrthoDB" id="1436450at2759"/>
<protein>
    <submittedName>
        <fullName evidence="9">Uncharacterized protein</fullName>
    </submittedName>
</protein>
<dbReference type="Pfam" id="PF00892">
    <property type="entry name" value="EamA"/>
    <property type="match status" value="1"/>
</dbReference>
<reference evidence="9 10" key="1">
    <citation type="journal article" date="2016" name="Sci. Rep.">
        <title>Peltaster fructicola genome reveals evolution from an invasive phytopathogen to an ectophytic parasite.</title>
        <authorList>
            <person name="Xu C."/>
            <person name="Chen H."/>
            <person name="Gleason M.L."/>
            <person name="Xu J.R."/>
            <person name="Liu H."/>
            <person name="Zhang R."/>
            <person name="Sun G."/>
        </authorList>
    </citation>
    <scope>NUCLEOTIDE SEQUENCE [LARGE SCALE GENOMIC DNA]</scope>
    <source>
        <strain evidence="9 10">LNHT1506</strain>
    </source>
</reference>
<organism evidence="9 10">
    <name type="scientific">Peltaster fructicola</name>
    <dbReference type="NCBI Taxonomy" id="286661"/>
    <lineage>
        <taxon>Eukaryota</taxon>
        <taxon>Fungi</taxon>
        <taxon>Dikarya</taxon>
        <taxon>Ascomycota</taxon>
        <taxon>Pezizomycotina</taxon>
        <taxon>Dothideomycetes</taxon>
        <taxon>Dothideomycetes incertae sedis</taxon>
        <taxon>Peltaster</taxon>
    </lineage>
</organism>
<dbReference type="SUPFAM" id="SSF103481">
    <property type="entry name" value="Multidrug resistance efflux transporter EmrE"/>
    <property type="match status" value="1"/>
</dbReference>
<feature type="transmembrane region" description="Helical" evidence="6">
    <location>
        <begin position="379"/>
        <end position="405"/>
    </location>
</feature>
<feature type="transmembrane region" description="Helical" evidence="6">
    <location>
        <begin position="93"/>
        <end position="113"/>
    </location>
</feature>
<feature type="transmembrane region" description="Helical" evidence="6">
    <location>
        <begin position="324"/>
        <end position="348"/>
    </location>
</feature>
<feature type="domain" description="EamA" evidence="7">
    <location>
        <begin position="204"/>
        <end position="266"/>
    </location>
</feature>
<feature type="transmembrane region" description="Helical" evidence="6">
    <location>
        <begin position="218"/>
        <end position="240"/>
    </location>
</feature>
<feature type="transmembrane region" description="Helical" evidence="6">
    <location>
        <begin position="417"/>
        <end position="434"/>
    </location>
</feature>
<dbReference type="InterPro" id="IPR025016">
    <property type="entry name" value="DUF3955"/>
</dbReference>
<evidence type="ECO:0000259" key="8">
    <source>
        <dbReference type="Pfam" id="PF13127"/>
    </source>
</evidence>
<name>A0A6H0XK08_9PEZI</name>
<feature type="region of interest" description="Disordered" evidence="5">
    <location>
        <begin position="1"/>
        <end position="21"/>
    </location>
</feature>
<sequence>MGLQPPRTSTQSRLSEDSYNAADTASRSSLEADNLLSEPASVANSRLGRIYTYLERRWRRIIGLFLLLVTVFLWTASNFLASTIFADNSYSKPYFVTYLNSATFIIPLIPILAREIYKRPGEARQWPKEFFLLLRTRSTEPQEEARHNAYYVDTPTAVESQELLLDDSQQLPARPKDYKTSIMSTKGRASVPETARLALEFSLLWFLANYFAAACLEYTTVASATILTSTSSVFTLIFGSLFRVERFTIRKLIGVVASLAGIIMISSIDLTGRTNDDEHRGDFPEKNIGELAIGNAMAFLSALFYGIYSVFMKSRLGDETRVNMPIFFGLVGSINVLLMWPGFIILHFTGFETFAMPSTGFIWLIIVFNSFASLIADLAWALAVLLTSPIVVTVGLSMSIPLSLVGEMIINNQTTTVPYWIGACIVLLSFLVINQEEHADEEMKHVQTSTTMEHPHA</sequence>
<feature type="transmembrane region" description="Helical" evidence="6">
    <location>
        <begin position="354"/>
        <end position="372"/>
    </location>
</feature>
<dbReference type="Proteomes" id="UP000503462">
    <property type="component" value="Chromosome 1"/>
</dbReference>